<name>A0A840QH56_9PSEU</name>
<dbReference type="SUPFAM" id="SSF54862">
    <property type="entry name" value="4Fe-4S ferredoxins"/>
    <property type="match status" value="1"/>
</dbReference>
<sequence length="71" mass="7752">MGAQVWTVIADLERCESHGLCVEEAPNHLRMDDDLLVVTDETVAADDLPALRAAVRVCPVAALRLEKRPVS</sequence>
<dbReference type="GO" id="GO:0046872">
    <property type="term" value="F:metal ion binding"/>
    <property type="evidence" value="ECO:0007669"/>
    <property type="project" value="UniProtKB-KW"/>
</dbReference>
<dbReference type="PANTHER" id="PTHR36923">
    <property type="entry name" value="FERREDOXIN"/>
    <property type="match status" value="1"/>
</dbReference>
<keyword evidence="4" id="KW-0249">Electron transport</keyword>
<dbReference type="AlphaFoldDB" id="A0A840QH56"/>
<dbReference type="Gene3D" id="3.30.70.20">
    <property type="match status" value="1"/>
</dbReference>
<evidence type="ECO:0000256" key="7">
    <source>
        <dbReference type="ARBA" id="ARBA00023291"/>
    </source>
</evidence>
<evidence type="ECO:0000313" key="9">
    <source>
        <dbReference type="Proteomes" id="UP000584374"/>
    </source>
</evidence>
<dbReference type="GO" id="GO:0051538">
    <property type="term" value="F:3 iron, 4 sulfur cluster binding"/>
    <property type="evidence" value="ECO:0007669"/>
    <property type="project" value="UniProtKB-KW"/>
</dbReference>
<comment type="caution">
    <text evidence="8">The sequence shown here is derived from an EMBL/GenBank/DDBJ whole genome shotgun (WGS) entry which is preliminary data.</text>
</comment>
<evidence type="ECO:0000256" key="6">
    <source>
        <dbReference type="ARBA" id="ARBA00023014"/>
    </source>
</evidence>
<keyword evidence="7" id="KW-0003">3Fe-4S</keyword>
<organism evidence="8 9">
    <name type="scientific">Saccharopolyspora phatthalungensis</name>
    <dbReference type="NCBI Taxonomy" id="664693"/>
    <lineage>
        <taxon>Bacteria</taxon>
        <taxon>Bacillati</taxon>
        <taxon>Actinomycetota</taxon>
        <taxon>Actinomycetes</taxon>
        <taxon>Pseudonocardiales</taxon>
        <taxon>Pseudonocardiaceae</taxon>
        <taxon>Saccharopolyspora</taxon>
    </lineage>
</organism>
<dbReference type="EMBL" id="JACHIW010000002">
    <property type="protein sequence ID" value="MBB5159461.1"/>
    <property type="molecule type" value="Genomic_DNA"/>
</dbReference>
<accession>A0A840QH56</accession>
<keyword evidence="9" id="KW-1185">Reference proteome</keyword>
<evidence type="ECO:0000256" key="3">
    <source>
        <dbReference type="ARBA" id="ARBA00022723"/>
    </source>
</evidence>
<dbReference type="Proteomes" id="UP000584374">
    <property type="component" value="Unassembled WGS sequence"/>
</dbReference>
<evidence type="ECO:0000313" key="8">
    <source>
        <dbReference type="EMBL" id="MBB5159461.1"/>
    </source>
</evidence>
<proteinExistence type="predicted"/>
<protein>
    <submittedName>
        <fullName evidence="8">Ferredoxin</fullName>
    </submittedName>
</protein>
<dbReference type="PANTHER" id="PTHR36923:SF3">
    <property type="entry name" value="FERREDOXIN"/>
    <property type="match status" value="1"/>
</dbReference>
<comment type="cofactor">
    <cofactor evidence="1">
        <name>[3Fe-4S] cluster</name>
        <dbReference type="ChEBI" id="CHEBI:21137"/>
    </cofactor>
</comment>
<evidence type="ECO:0000256" key="5">
    <source>
        <dbReference type="ARBA" id="ARBA00023004"/>
    </source>
</evidence>
<keyword evidence="2" id="KW-0813">Transport</keyword>
<keyword evidence="5" id="KW-0408">Iron</keyword>
<evidence type="ECO:0000256" key="4">
    <source>
        <dbReference type="ARBA" id="ARBA00022982"/>
    </source>
</evidence>
<gene>
    <name evidence="8" type="ORF">BJ970_007060</name>
</gene>
<evidence type="ECO:0000256" key="2">
    <source>
        <dbReference type="ARBA" id="ARBA00022448"/>
    </source>
</evidence>
<evidence type="ECO:0000256" key="1">
    <source>
        <dbReference type="ARBA" id="ARBA00001927"/>
    </source>
</evidence>
<reference evidence="8 9" key="1">
    <citation type="submission" date="2020-08" db="EMBL/GenBank/DDBJ databases">
        <title>Sequencing the genomes of 1000 actinobacteria strains.</title>
        <authorList>
            <person name="Klenk H.-P."/>
        </authorList>
    </citation>
    <scope>NUCLEOTIDE SEQUENCE [LARGE SCALE GENOMIC DNA]</scope>
    <source>
        <strain evidence="8 9">DSM 45584</strain>
    </source>
</reference>
<dbReference type="Pfam" id="PF13459">
    <property type="entry name" value="Fer4_15"/>
    <property type="match status" value="1"/>
</dbReference>
<keyword evidence="3" id="KW-0479">Metal-binding</keyword>
<dbReference type="RefSeq" id="WP_184731873.1">
    <property type="nucleotide sequence ID" value="NZ_JACHIW010000002.1"/>
</dbReference>
<keyword evidence="6" id="KW-0411">Iron-sulfur</keyword>
<dbReference type="InterPro" id="IPR051269">
    <property type="entry name" value="Fe-S_cluster_ET"/>
</dbReference>